<dbReference type="Pfam" id="PF18952">
    <property type="entry name" value="DUF5696"/>
    <property type="match status" value="1"/>
</dbReference>
<organism evidence="3 4">
    <name type="scientific">Paenibacillus spongiae</name>
    <dbReference type="NCBI Taxonomy" id="2909671"/>
    <lineage>
        <taxon>Bacteria</taxon>
        <taxon>Bacillati</taxon>
        <taxon>Bacillota</taxon>
        <taxon>Bacilli</taxon>
        <taxon>Bacillales</taxon>
        <taxon>Paenibacillaceae</taxon>
        <taxon>Paenibacillus</taxon>
    </lineage>
</organism>
<evidence type="ECO:0000256" key="1">
    <source>
        <dbReference type="SAM" id="MobiDB-lite"/>
    </source>
</evidence>
<dbReference type="Proteomes" id="UP001057877">
    <property type="component" value="Chromosome"/>
</dbReference>
<protein>
    <submittedName>
        <fullName evidence="3">DUF5696 domain-containing protein</fullName>
    </submittedName>
</protein>
<gene>
    <name evidence="3" type="ORF">L1F29_33280</name>
</gene>
<evidence type="ECO:0000313" key="4">
    <source>
        <dbReference type="Proteomes" id="UP001057877"/>
    </source>
</evidence>
<feature type="region of interest" description="Disordered" evidence="1">
    <location>
        <begin position="29"/>
        <end position="101"/>
    </location>
</feature>
<reference evidence="3" key="1">
    <citation type="submission" date="2022-01" db="EMBL/GenBank/DDBJ databases">
        <title>Paenibacillus spongiae sp. nov., isolated from marine sponge.</title>
        <authorList>
            <person name="Li Z."/>
            <person name="Zhang M."/>
        </authorList>
    </citation>
    <scope>NUCLEOTIDE SEQUENCE</scope>
    <source>
        <strain evidence="3">PHS-Z3</strain>
    </source>
</reference>
<keyword evidence="4" id="KW-1185">Reference proteome</keyword>
<dbReference type="InterPro" id="IPR043751">
    <property type="entry name" value="DUF5696"/>
</dbReference>
<accession>A0ABY5S8D9</accession>
<proteinExistence type="predicted"/>
<sequence length="813" mass="89256">MSRQNRIKRVRLIAIAAIVAGIAATAGLSAAGQARPPSAGSPSTVKAASSASDTKAKPSVTETNAESRESAAAPAAAAGSQSAADSPATADSASPFPRDDEFVPAADSAVLQLRAHPKTGHFIVIDKRNGNVFRSYPDPEGWNEEEAAGAWKTHMQSALLVRYVELNSNQKNQVKDTNLLDQKGAVAGFELTEGGFKLTFAMPAIGFAIPVEVRLQDDFVETRIVDEGVKDGKTKDEMKEYERMRKNQKDPNARISGIRLYPFLGADTSDSQDGYLFVPDGPGMLVRFQNDRPSTQSNYYNERVYGEDWAFSNNRSLSIRKPVRMPVFGIKSGDRAMLAVIRDGAEYASVVAAPSRSFGPYNWIAAEHGYRFPYFQPTNTRKTEGFLAYAKDRTESGRSVRYYFLGKAEADYVGMASRYRKALLEEEGMRPLQPKDANISLQIGLLGADEKKGFLFNSYMPLTTTEQAVSIIDRLTGQGVARMSILYTGWQKGGNSDYGGQMKVDHRIGGSEGMKELAAYARKKNGTVTLDGSFLTFNNTGANGFRKSRDGLRDLGSVIIGDSSSPNGRALTFVSPRFSENYILRDLDKVKALGVDGIAFSGAVGSMLNSDYNDKYAATRQQAMDIQETIMRKTKETFGRVDVADGNFYALKHASNMLGLQDEYSFDLFADSSVPFAQIALHGLVGYSSGYANMADNYREYLLKSIEYGAVPSFLLTYEQSQSLLKTVSLDHLYSTYYADWADDISSAYKRFNAALGDVQDQFIVGHRQLDDGIRETRYAGGKRIVVNYNDEPYRMNGLDIPAKDFIAIEGGK</sequence>
<feature type="signal peptide" evidence="2">
    <location>
        <begin position="1"/>
        <end position="26"/>
    </location>
</feature>
<name>A0ABY5S8D9_9BACL</name>
<evidence type="ECO:0000256" key="2">
    <source>
        <dbReference type="SAM" id="SignalP"/>
    </source>
</evidence>
<feature type="compositionally biased region" description="Low complexity" evidence="1">
    <location>
        <begin position="46"/>
        <end position="59"/>
    </location>
</feature>
<dbReference type="EMBL" id="CP091430">
    <property type="protein sequence ID" value="UVI30187.1"/>
    <property type="molecule type" value="Genomic_DNA"/>
</dbReference>
<feature type="chain" id="PRO_5047115536" evidence="2">
    <location>
        <begin position="27"/>
        <end position="813"/>
    </location>
</feature>
<keyword evidence="2" id="KW-0732">Signal</keyword>
<feature type="compositionally biased region" description="Low complexity" evidence="1">
    <location>
        <begin position="70"/>
        <end position="95"/>
    </location>
</feature>
<evidence type="ECO:0000313" key="3">
    <source>
        <dbReference type="EMBL" id="UVI30187.1"/>
    </source>
</evidence>
<dbReference type="RefSeq" id="WP_258386257.1">
    <property type="nucleotide sequence ID" value="NZ_CP091430.1"/>
</dbReference>